<reference evidence="2 3" key="1">
    <citation type="submission" date="2024-03" db="EMBL/GenBank/DDBJ databases">
        <title>Novel species of the genus Variovorax.</title>
        <authorList>
            <person name="Liu Q."/>
            <person name="Xin Y.-H."/>
        </authorList>
    </citation>
    <scope>NUCLEOTIDE SEQUENCE [LARGE SCALE GENOMIC DNA]</scope>
    <source>
        <strain evidence="2 3">KACC 18899</strain>
    </source>
</reference>
<name>A0ABU8VIQ8_9BURK</name>
<evidence type="ECO:0000256" key="1">
    <source>
        <dbReference type="SAM" id="MobiDB-lite"/>
    </source>
</evidence>
<evidence type="ECO:0000313" key="3">
    <source>
        <dbReference type="Proteomes" id="UP001365846"/>
    </source>
</evidence>
<organism evidence="2 3">
    <name type="scientific">Variovorax ureilyticus</name>
    <dbReference type="NCBI Taxonomy" id="1836198"/>
    <lineage>
        <taxon>Bacteria</taxon>
        <taxon>Pseudomonadati</taxon>
        <taxon>Pseudomonadota</taxon>
        <taxon>Betaproteobacteria</taxon>
        <taxon>Burkholderiales</taxon>
        <taxon>Comamonadaceae</taxon>
        <taxon>Variovorax</taxon>
    </lineage>
</organism>
<protein>
    <recommendedName>
        <fullName evidence="4">Sigma-like protein</fullName>
    </recommendedName>
</protein>
<accession>A0ABU8VIQ8</accession>
<proteinExistence type="predicted"/>
<feature type="compositionally biased region" description="Basic and acidic residues" evidence="1">
    <location>
        <begin position="1"/>
        <end position="15"/>
    </location>
</feature>
<dbReference type="Proteomes" id="UP001365846">
    <property type="component" value="Unassembled WGS sequence"/>
</dbReference>
<keyword evidence="3" id="KW-1185">Reference proteome</keyword>
<evidence type="ECO:0000313" key="2">
    <source>
        <dbReference type="EMBL" id="MEJ8813356.1"/>
    </source>
</evidence>
<feature type="compositionally biased region" description="Low complexity" evidence="1">
    <location>
        <begin position="44"/>
        <end position="59"/>
    </location>
</feature>
<feature type="region of interest" description="Disordered" evidence="1">
    <location>
        <begin position="1"/>
        <end position="59"/>
    </location>
</feature>
<comment type="caution">
    <text evidence="2">The sequence shown here is derived from an EMBL/GenBank/DDBJ whole genome shotgun (WGS) entry which is preliminary data.</text>
</comment>
<dbReference type="EMBL" id="JBBKZU010000008">
    <property type="protein sequence ID" value="MEJ8813356.1"/>
    <property type="molecule type" value="Genomic_DNA"/>
</dbReference>
<evidence type="ECO:0008006" key="4">
    <source>
        <dbReference type="Google" id="ProtNLM"/>
    </source>
</evidence>
<dbReference type="RefSeq" id="WP_340358593.1">
    <property type="nucleotide sequence ID" value="NZ_JBBKZU010000008.1"/>
</dbReference>
<gene>
    <name evidence="2" type="ORF">WKW77_19870</name>
</gene>
<sequence length="59" mass="6317">MKKESAPPKHPKTDAPGKAPGKTPAKVPDADLEYEDTTHDDDNVQQSSSSDTSVPPDTR</sequence>